<keyword evidence="2 7" id="KW-0813">Transport</keyword>
<keyword evidence="6 7" id="KW-0472">Membrane</keyword>
<proteinExistence type="inferred from homology"/>
<comment type="caution">
    <text evidence="8">The sequence shown here is derived from an EMBL/GenBank/DDBJ whole genome shotgun (WGS) entry which is preliminary data.</text>
</comment>
<dbReference type="OrthoDB" id="260807at2759"/>
<protein>
    <recommendedName>
        <fullName evidence="7">Phosphate transporter</fullName>
    </recommendedName>
</protein>
<keyword evidence="5 7" id="KW-1133">Transmembrane helix</keyword>
<keyword evidence="3 7" id="KW-0592">Phosphate transport</keyword>
<dbReference type="AlphaFoldDB" id="A0A9N9VRT3"/>
<keyword evidence="9" id="KW-1185">Reference proteome</keyword>
<evidence type="ECO:0000256" key="7">
    <source>
        <dbReference type="RuleBase" id="RU363058"/>
    </source>
</evidence>
<feature type="transmembrane region" description="Helical" evidence="7">
    <location>
        <begin position="147"/>
        <end position="172"/>
    </location>
</feature>
<feature type="transmembrane region" description="Helical" evidence="7">
    <location>
        <begin position="418"/>
        <end position="437"/>
    </location>
</feature>
<dbReference type="GO" id="GO:0016020">
    <property type="term" value="C:membrane"/>
    <property type="evidence" value="ECO:0007669"/>
    <property type="project" value="UniProtKB-SubCell"/>
</dbReference>
<feature type="transmembrane region" description="Helical" evidence="7">
    <location>
        <begin position="7"/>
        <end position="27"/>
    </location>
</feature>
<evidence type="ECO:0000313" key="9">
    <source>
        <dbReference type="Proteomes" id="UP000696573"/>
    </source>
</evidence>
<evidence type="ECO:0000256" key="1">
    <source>
        <dbReference type="ARBA" id="ARBA00004141"/>
    </source>
</evidence>
<sequence length="587" mass="64605">MAQLSKYTYLFAICTCFSFLDAWNIGANDVANSFSTSVSSRSLTMKQAMAIAAVMEFSGSLAVGSRVTDTIRLKIVDPKLYEQEPSVLLLAMTCTIIASAIFLTFATRQGLPVSTTHSLVGGLVGAATASVGITKVDWSINGASQVFAAWFVAPGISGCLGAALFLFTKYFILTKHNAPRKAFYSIPVYTFITVGLLTMLLAWKGVQTRVDLTTEQVIMAVFITGGGATALEVFFVLPFIWRKIMIEDWQLRWWDVWQGPWLLKRPPPPPTPPNISRGNVKNYYRGHLTRDELNQIRRSETLMQSVQNSPNLPSTLDKDDNNDEIQILPPPAISITEPPPVAREEERDAAGTVNDELIPPKPPGPWYTVHVLIWYVNRVLLRGLEKDVVMMQKRNAVLSWNLDDMHARAAHYDNRAEYMYSALQILTAATASFIHGANDVSNSIGPFTSAYHVWSTGEIPSQVGVPLWILAMGGCGIVIGLLTYGYHVMRNMGNRLTLISPSRGFCMELASAMTILIATRLSLPVSTTQCIAGALVGVGLANGDWRCINLRLVAWIYGGWIITLPCTAFMSGSLMSLIINAPRWDNN</sequence>
<evidence type="ECO:0000256" key="3">
    <source>
        <dbReference type="ARBA" id="ARBA00022592"/>
    </source>
</evidence>
<name>A0A9N9VRT3_9HYPO</name>
<dbReference type="InterPro" id="IPR001204">
    <property type="entry name" value="Phos_transporter"/>
</dbReference>
<accession>A0A9N9VRT3</accession>
<dbReference type="Pfam" id="PF01384">
    <property type="entry name" value="PHO4"/>
    <property type="match status" value="1"/>
</dbReference>
<feature type="transmembrane region" description="Helical" evidence="7">
    <location>
        <begin position="47"/>
        <end position="67"/>
    </location>
</feature>
<reference evidence="8" key="1">
    <citation type="submission" date="2021-10" db="EMBL/GenBank/DDBJ databases">
        <authorList>
            <person name="Piombo E."/>
        </authorList>
    </citation>
    <scope>NUCLEOTIDE SEQUENCE</scope>
</reference>
<dbReference type="GO" id="GO:0035435">
    <property type="term" value="P:phosphate ion transmembrane transport"/>
    <property type="evidence" value="ECO:0007669"/>
    <property type="project" value="TreeGrafter"/>
</dbReference>
<evidence type="ECO:0000256" key="5">
    <source>
        <dbReference type="ARBA" id="ARBA00022989"/>
    </source>
</evidence>
<feature type="transmembrane region" description="Helical" evidence="7">
    <location>
        <begin position="217"/>
        <end position="241"/>
    </location>
</feature>
<dbReference type="GO" id="GO:0005315">
    <property type="term" value="F:phosphate transmembrane transporter activity"/>
    <property type="evidence" value="ECO:0007669"/>
    <property type="project" value="InterPro"/>
</dbReference>
<dbReference type="PANTHER" id="PTHR11101:SF80">
    <property type="entry name" value="PHOSPHATE TRANSPORTER"/>
    <property type="match status" value="1"/>
</dbReference>
<dbReference type="EMBL" id="CABFNQ020000726">
    <property type="protein sequence ID" value="CAH0027210.1"/>
    <property type="molecule type" value="Genomic_DNA"/>
</dbReference>
<feature type="transmembrane region" description="Helical" evidence="7">
    <location>
        <begin position="87"/>
        <end position="106"/>
    </location>
</feature>
<evidence type="ECO:0000313" key="8">
    <source>
        <dbReference type="EMBL" id="CAH0027210.1"/>
    </source>
</evidence>
<feature type="transmembrane region" description="Helical" evidence="7">
    <location>
        <begin position="465"/>
        <end position="484"/>
    </location>
</feature>
<comment type="similarity">
    <text evidence="7">Belongs to the inorganic phosphate transporter (PiT) (TC 2.A.20) family.</text>
</comment>
<gene>
    <name evidence="8" type="ORF">CRHIZ90672A_00003739</name>
</gene>
<dbReference type="Proteomes" id="UP000696573">
    <property type="component" value="Unassembled WGS sequence"/>
</dbReference>
<dbReference type="PANTHER" id="PTHR11101">
    <property type="entry name" value="PHOSPHATE TRANSPORTER"/>
    <property type="match status" value="1"/>
</dbReference>
<feature type="transmembrane region" description="Helical" evidence="7">
    <location>
        <begin position="184"/>
        <end position="205"/>
    </location>
</feature>
<comment type="subcellular location">
    <subcellularLocation>
        <location evidence="1 7">Membrane</location>
        <topology evidence="1 7">Multi-pass membrane protein</topology>
    </subcellularLocation>
</comment>
<evidence type="ECO:0000256" key="4">
    <source>
        <dbReference type="ARBA" id="ARBA00022692"/>
    </source>
</evidence>
<evidence type="ECO:0000256" key="6">
    <source>
        <dbReference type="ARBA" id="ARBA00023136"/>
    </source>
</evidence>
<evidence type="ECO:0000256" key="2">
    <source>
        <dbReference type="ARBA" id="ARBA00022448"/>
    </source>
</evidence>
<organism evidence="8 9">
    <name type="scientific">Clonostachys rhizophaga</name>
    <dbReference type="NCBI Taxonomy" id="160324"/>
    <lineage>
        <taxon>Eukaryota</taxon>
        <taxon>Fungi</taxon>
        <taxon>Dikarya</taxon>
        <taxon>Ascomycota</taxon>
        <taxon>Pezizomycotina</taxon>
        <taxon>Sordariomycetes</taxon>
        <taxon>Hypocreomycetidae</taxon>
        <taxon>Hypocreales</taxon>
        <taxon>Bionectriaceae</taxon>
        <taxon>Clonostachys</taxon>
    </lineage>
</organism>
<feature type="transmembrane region" description="Helical" evidence="7">
    <location>
        <begin position="554"/>
        <end position="579"/>
    </location>
</feature>
<comment type="function">
    <text evidence="7">Sodium-phosphate symporter.</text>
</comment>
<keyword evidence="4 7" id="KW-0812">Transmembrane</keyword>